<protein>
    <recommendedName>
        <fullName evidence="2">DUF6604 domain-containing protein</fullName>
    </recommendedName>
</protein>
<evidence type="ECO:0000313" key="3">
    <source>
        <dbReference type="EMBL" id="RWA08093.1"/>
    </source>
</evidence>
<proteinExistence type="predicted"/>
<feature type="domain" description="DUF6604" evidence="2">
    <location>
        <begin position="12"/>
        <end position="244"/>
    </location>
</feature>
<sequence>MPFSWSEKLYPQYKEDTKLVAQWLDATSKAHGFVNSRRVKQQTRTKGQYKISIDDFEAMANFLSRTPHVSVPSYVRTSLARAIRCRSTHGDYLQKQRPDKTEQRNHLYFIDVLRNVQGVLDRVLEPANPATTAAQTVPAANKFSNLDVSGLNIGEDDVEDHPLESIPKKESPELPKEEVIFEPWKDDEEEAMFLWRLLIVDANRIRGQVCQIWELYKTGDLGLTGVSVAHNVAIHVVQKLEEDIHSVLESWGGFMKVSTANFKQRYIGASKSEEEAASRLQSFPPDGGEFKQVIIDEFDMAEEEMVFAREILRDESWVWSAFFGRFGQVEGQSGVFIPKKDRKDMTNFDKYQQDRAVVSRIIHDVLTLVKFMNRSCSYGRMDEFSEALGEIIAWTERDVKMGMVSPETCPKYKDKITFQAVFALQLLLDSIHSLGTSLEHPYGELREKTSRIFKSAKALRQFYQSPGSLGVAFARSGTADVMNIAREVEKEGKFWLGSDPIDQFRKKSGLEGLVTRSTEKDGPWLKLDAPLCGWWLYIVKVPTLNCSLSIANHIHLIMACARLYIIFKRDDLIQKGSWPDMEAFCTLHRDELWKKGTEPTSRPYSKNWMRQGSNNLVGACLDGRNMIGPGGIVTRQCFKERQTVSSIYFKTFVTSEKQTLHEEDLEVLMRPAGLRWYNGKAVKPCPHHGWDGAGKHKGDKNPASSEKDNPFLRLAQTIDAEDLEMSFDYMSLYRVCWMVLRELIKSGRPILDALSAGSRAVNWDAVQGHSAAGAVNIIVFRLFQDDVHRFRDETEAIAEILVKMMNTFGRVVHTSTGIDWTEELKCSCDDLSSS</sequence>
<dbReference type="EMBL" id="RYZI01000219">
    <property type="protein sequence ID" value="RWA08093.1"/>
    <property type="molecule type" value="Genomic_DNA"/>
</dbReference>
<dbReference type="Proteomes" id="UP000286045">
    <property type="component" value="Unassembled WGS sequence"/>
</dbReference>
<organism evidence="3 4">
    <name type="scientific">Xylaria grammica</name>
    <dbReference type="NCBI Taxonomy" id="363999"/>
    <lineage>
        <taxon>Eukaryota</taxon>
        <taxon>Fungi</taxon>
        <taxon>Dikarya</taxon>
        <taxon>Ascomycota</taxon>
        <taxon>Pezizomycotina</taxon>
        <taxon>Sordariomycetes</taxon>
        <taxon>Xylariomycetidae</taxon>
        <taxon>Xylariales</taxon>
        <taxon>Xylariaceae</taxon>
        <taxon>Xylaria</taxon>
    </lineage>
</organism>
<dbReference type="STRING" id="363999.A0A439D0W0"/>
<gene>
    <name evidence="3" type="ORF">EKO27_g7004</name>
</gene>
<feature type="region of interest" description="Disordered" evidence="1">
    <location>
        <begin position="688"/>
        <end position="707"/>
    </location>
</feature>
<dbReference type="PANTHER" id="PTHR38795:SF1">
    <property type="entry name" value="DUF6604 DOMAIN-CONTAINING PROTEIN"/>
    <property type="match status" value="1"/>
</dbReference>
<evidence type="ECO:0000256" key="1">
    <source>
        <dbReference type="SAM" id="MobiDB-lite"/>
    </source>
</evidence>
<comment type="caution">
    <text evidence="3">The sequence shown here is derived from an EMBL/GenBank/DDBJ whole genome shotgun (WGS) entry which is preliminary data.</text>
</comment>
<name>A0A439D0W0_9PEZI</name>
<accession>A0A439D0W0</accession>
<dbReference type="Pfam" id="PF20253">
    <property type="entry name" value="DUF6604"/>
    <property type="match status" value="1"/>
</dbReference>
<dbReference type="InterPro" id="IPR046539">
    <property type="entry name" value="DUF6604"/>
</dbReference>
<evidence type="ECO:0000313" key="4">
    <source>
        <dbReference type="Proteomes" id="UP000286045"/>
    </source>
</evidence>
<dbReference type="PANTHER" id="PTHR38795">
    <property type="entry name" value="DUF6604 DOMAIN-CONTAINING PROTEIN"/>
    <property type="match status" value="1"/>
</dbReference>
<evidence type="ECO:0000259" key="2">
    <source>
        <dbReference type="Pfam" id="PF20253"/>
    </source>
</evidence>
<keyword evidence="4" id="KW-1185">Reference proteome</keyword>
<reference evidence="3 4" key="1">
    <citation type="submission" date="2018-12" db="EMBL/GenBank/DDBJ databases">
        <title>Draft genome sequence of Xylaria grammica IHI A82.</title>
        <authorList>
            <person name="Buettner E."/>
            <person name="Kellner H."/>
        </authorList>
    </citation>
    <scope>NUCLEOTIDE SEQUENCE [LARGE SCALE GENOMIC DNA]</scope>
    <source>
        <strain evidence="3 4">IHI A82</strain>
    </source>
</reference>
<dbReference type="AlphaFoldDB" id="A0A439D0W0"/>